<protein>
    <submittedName>
        <fullName evidence="3">Alpha/Beta hydrolase protein</fullName>
    </submittedName>
</protein>
<proteinExistence type="predicted"/>
<sequence>MNVFWDIPYTFSPITHPLHRFDLFVPHRPPQRPVAPLICFVHGGAWRSEDKEEYSDLARSLAVHTSFPVVVPNYQLTKPDHKVQHPAHAQDILQLLTFLLSWSGPPECQVIPYDPHRIFLMGHSCSAHMLASILLKSLETSLVPSSALLQAVKGVIFSEGIYDIDTLLHSFPTYRDWFIVNTFGDLPTYAQYSVTKAPLRDGTNHIRWILIHSRGDTLVDKRQSQAIVEKLGGSR</sequence>
<reference evidence="3" key="1">
    <citation type="journal article" date="2022" name="New Phytol.">
        <title>Evolutionary transition to the ectomycorrhizal habit in the genomes of a hyperdiverse lineage of mushroom-forming fungi.</title>
        <authorList>
            <person name="Looney B."/>
            <person name="Miyauchi S."/>
            <person name="Morin E."/>
            <person name="Drula E."/>
            <person name="Courty P.E."/>
            <person name="Kohler A."/>
            <person name="Kuo A."/>
            <person name="LaButti K."/>
            <person name="Pangilinan J."/>
            <person name="Lipzen A."/>
            <person name="Riley R."/>
            <person name="Andreopoulos W."/>
            <person name="He G."/>
            <person name="Johnson J."/>
            <person name="Nolan M."/>
            <person name="Tritt A."/>
            <person name="Barry K.W."/>
            <person name="Grigoriev I.V."/>
            <person name="Nagy L.G."/>
            <person name="Hibbett D."/>
            <person name="Henrissat B."/>
            <person name="Matheny P.B."/>
            <person name="Labbe J."/>
            <person name="Martin F.M."/>
        </authorList>
    </citation>
    <scope>NUCLEOTIDE SEQUENCE</scope>
    <source>
        <strain evidence="3">BPL690</strain>
    </source>
</reference>
<dbReference type="AlphaFoldDB" id="A0AAD4QP58"/>
<name>A0AAD4QP58_9AGAM</name>
<evidence type="ECO:0000313" key="4">
    <source>
        <dbReference type="Proteomes" id="UP001203297"/>
    </source>
</evidence>
<gene>
    <name evidence="3" type="ORF">B0F90DRAFT_1814406</name>
</gene>
<dbReference type="PANTHER" id="PTHR48081:SF33">
    <property type="entry name" value="KYNURENINE FORMAMIDASE"/>
    <property type="match status" value="1"/>
</dbReference>
<dbReference type="InterPro" id="IPR029058">
    <property type="entry name" value="AB_hydrolase_fold"/>
</dbReference>
<evidence type="ECO:0000313" key="3">
    <source>
        <dbReference type="EMBL" id="KAI0306523.1"/>
    </source>
</evidence>
<keyword evidence="1 3" id="KW-0378">Hydrolase</keyword>
<keyword evidence="4" id="KW-1185">Reference proteome</keyword>
<dbReference type="PANTHER" id="PTHR48081">
    <property type="entry name" value="AB HYDROLASE SUPERFAMILY PROTEIN C4A8.06C"/>
    <property type="match status" value="1"/>
</dbReference>
<dbReference type="InterPro" id="IPR049492">
    <property type="entry name" value="BD-FAE-like_dom"/>
</dbReference>
<organism evidence="3 4">
    <name type="scientific">Multifurca ochricompacta</name>
    <dbReference type="NCBI Taxonomy" id="376703"/>
    <lineage>
        <taxon>Eukaryota</taxon>
        <taxon>Fungi</taxon>
        <taxon>Dikarya</taxon>
        <taxon>Basidiomycota</taxon>
        <taxon>Agaricomycotina</taxon>
        <taxon>Agaricomycetes</taxon>
        <taxon>Russulales</taxon>
        <taxon>Russulaceae</taxon>
        <taxon>Multifurca</taxon>
    </lineage>
</organism>
<comment type="caution">
    <text evidence="3">The sequence shown here is derived from an EMBL/GenBank/DDBJ whole genome shotgun (WGS) entry which is preliminary data.</text>
</comment>
<feature type="domain" description="BD-FAE-like" evidence="2">
    <location>
        <begin position="22"/>
        <end position="231"/>
    </location>
</feature>
<accession>A0AAD4QP58</accession>
<dbReference type="Gene3D" id="3.40.50.1820">
    <property type="entry name" value="alpha/beta hydrolase"/>
    <property type="match status" value="1"/>
</dbReference>
<evidence type="ECO:0000256" key="1">
    <source>
        <dbReference type="ARBA" id="ARBA00022801"/>
    </source>
</evidence>
<dbReference type="Proteomes" id="UP001203297">
    <property type="component" value="Unassembled WGS sequence"/>
</dbReference>
<dbReference type="Pfam" id="PF20434">
    <property type="entry name" value="BD-FAE"/>
    <property type="match status" value="1"/>
</dbReference>
<dbReference type="SUPFAM" id="SSF53474">
    <property type="entry name" value="alpha/beta-Hydrolases"/>
    <property type="match status" value="1"/>
</dbReference>
<dbReference type="EMBL" id="WTXG01000003">
    <property type="protein sequence ID" value="KAI0306523.1"/>
    <property type="molecule type" value="Genomic_DNA"/>
</dbReference>
<evidence type="ECO:0000259" key="2">
    <source>
        <dbReference type="Pfam" id="PF20434"/>
    </source>
</evidence>
<dbReference type="GO" id="GO:0016787">
    <property type="term" value="F:hydrolase activity"/>
    <property type="evidence" value="ECO:0007669"/>
    <property type="project" value="UniProtKB-KW"/>
</dbReference>
<dbReference type="InterPro" id="IPR050300">
    <property type="entry name" value="GDXG_lipolytic_enzyme"/>
</dbReference>